<keyword evidence="8 9" id="KW-0460">Magnesium</keyword>
<feature type="binding site" evidence="9">
    <location>
        <position position="16"/>
    </location>
    <ligand>
        <name>ATP</name>
        <dbReference type="ChEBI" id="CHEBI:30616"/>
    </ligand>
</feature>
<feature type="site" description="Transition state stabilizer" evidence="9">
    <location>
        <position position="236"/>
    </location>
</feature>
<keyword evidence="2 9" id="KW-0963">Cytoplasm</keyword>
<comment type="caution">
    <text evidence="9">Lacks conserved residue(s) required for the propagation of feature annotation.</text>
</comment>
<feature type="binding site" evidence="9">
    <location>
        <position position="354"/>
    </location>
    <ligand>
        <name>Mg(2+)</name>
        <dbReference type="ChEBI" id="CHEBI:18420"/>
    </ligand>
</feature>
<keyword evidence="3 9" id="KW-0808">Transferase</keyword>
<proteinExistence type="inferred from homology"/>
<gene>
    <name evidence="9" type="primary">ackA</name>
    <name evidence="11" type="ORF">FNA67_12220</name>
</gene>
<keyword evidence="5 9" id="KW-0547">Nucleotide-binding</keyword>
<keyword evidence="6 9" id="KW-0418">Kinase</keyword>
<dbReference type="Proteomes" id="UP000321062">
    <property type="component" value="Chromosome"/>
</dbReference>
<dbReference type="HAMAP" id="MF_00020">
    <property type="entry name" value="Acetate_kinase"/>
    <property type="match status" value="1"/>
</dbReference>
<dbReference type="PANTHER" id="PTHR21060:SF21">
    <property type="entry name" value="ACETATE KINASE"/>
    <property type="match status" value="1"/>
</dbReference>
<comment type="similarity">
    <text evidence="1 9 10">Belongs to the acetokinase family.</text>
</comment>
<evidence type="ECO:0000256" key="10">
    <source>
        <dbReference type="RuleBase" id="RU003835"/>
    </source>
</evidence>
<feature type="binding site" evidence="9">
    <location>
        <position position="9"/>
    </location>
    <ligand>
        <name>Mg(2+)</name>
        <dbReference type="ChEBI" id="CHEBI:18420"/>
    </ligand>
</feature>
<evidence type="ECO:0000256" key="2">
    <source>
        <dbReference type="ARBA" id="ARBA00022490"/>
    </source>
</evidence>
<evidence type="ECO:0000256" key="8">
    <source>
        <dbReference type="ARBA" id="ARBA00022842"/>
    </source>
</evidence>
<keyword evidence="12" id="KW-1185">Reference proteome</keyword>
<feature type="binding site" evidence="9">
    <location>
        <position position="88"/>
    </location>
    <ligand>
        <name>substrate</name>
    </ligand>
</feature>
<feature type="site" description="Transition state stabilizer" evidence="9">
    <location>
        <position position="176"/>
    </location>
</feature>
<dbReference type="RefSeq" id="WP_049705434.1">
    <property type="nucleotide sequence ID" value="NZ_BMFM01000001.1"/>
</dbReference>
<dbReference type="NCBIfam" id="TIGR00016">
    <property type="entry name" value="ackA"/>
    <property type="match status" value="1"/>
</dbReference>
<dbReference type="AlphaFoldDB" id="A0A5B9DPN0"/>
<dbReference type="PROSITE" id="PS01076">
    <property type="entry name" value="ACETATE_KINASE_2"/>
    <property type="match status" value="1"/>
</dbReference>
<feature type="binding site" evidence="9">
    <location>
        <begin position="203"/>
        <end position="207"/>
    </location>
    <ligand>
        <name>ATP</name>
        <dbReference type="ChEBI" id="CHEBI:30616"/>
    </ligand>
</feature>
<dbReference type="GO" id="GO:0006085">
    <property type="term" value="P:acetyl-CoA biosynthetic process"/>
    <property type="evidence" value="ECO:0007669"/>
    <property type="project" value="UniProtKB-UniRule"/>
</dbReference>
<keyword evidence="4 9" id="KW-0479">Metal-binding</keyword>
<keyword evidence="7 9" id="KW-0067">ATP-binding</keyword>
<dbReference type="GO" id="GO:0006083">
    <property type="term" value="P:acetate metabolic process"/>
    <property type="evidence" value="ECO:0007669"/>
    <property type="project" value="TreeGrafter"/>
</dbReference>
<evidence type="ECO:0000313" key="11">
    <source>
        <dbReference type="EMBL" id="QEE20895.1"/>
    </source>
</evidence>
<accession>A0A5B9DPN0</accession>
<dbReference type="Pfam" id="PF00871">
    <property type="entry name" value="Acetate_kinase"/>
    <property type="match status" value="1"/>
</dbReference>
<evidence type="ECO:0000256" key="1">
    <source>
        <dbReference type="ARBA" id="ARBA00008748"/>
    </source>
</evidence>
<comment type="pathway">
    <text evidence="9">Metabolic intermediate biosynthesis; acetyl-CoA biosynthesis; acetyl-CoA from acetate: step 1/2.</text>
</comment>
<dbReference type="OrthoDB" id="9802453at2"/>
<dbReference type="GO" id="GO:0005524">
    <property type="term" value="F:ATP binding"/>
    <property type="evidence" value="ECO:0007669"/>
    <property type="project" value="UniProtKB-KW"/>
</dbReference>
<dbReference type="InterPro" id="IPR004372">
    <property type="entry name" value="Ac/propionate_kinase"/>
</dbReference>
<dbReference type="KEGG" id="yti:FNA67_12220"/>
<organism evidence="11 12">
    <name type="scientific">Paradevosia tibetensis</name>
    <dbReference type="NCBI Taxonomy" id="1447062"/>
    <lineage>
        <taxon>Bacteria</taxon>
        <taxon>Pseudomonadati</taxon>
        <taxon>Pseudomonadota</taxon>
        <taxon>Alphaproteobacteria</taxon>
        <taxon>Hyphomicrobiales</taxon>
        <taxon>Devosiaceae</taxon>
        <taxon>Paradevosia</taxon>
    </lineage>
</organism>
<feature type="active site" description="Proton donor/acceptor" evidence="9">
    <location>
        <position position="145"/>
    </location>
</feature>
<evidence type="ECO:0000256" key="3">
    <source>
        <dbReference type="ARBA" id="ARBA00022679"/>
    </source>
</evidence>
<dbReference type="Gene3D" id="3.30.420.40">
    <property type="match status" value="2"/>
</dbReference>
<name>A0A5B9DPN0_9HYPH</name>
<dbReference type="EMBL" id="CP041690">
    <property type="protein sequence ID" value="QEE20895.1"/>
    <property type="molecule type" value="Genomic_DNA"/>
</dbReference>
<dbReference type="UniPathway" id="UPA00340">
    <property type="reaction ID" value="UER00458"/>
</dbReference>
<dbReference type="InterPro" id="IPR043129">
    <property type="entry name" value="ATPase_NBD"/>
</dbReference>
<dbReference type="PROSITE" id="PS01075">
    <property type="entry name" value="ACETATE_KINASE_1"/>
    <property type="match status" value="1"/>
</dbReference>
<dbReference type="PRINTS" id="PR00471">
    <property type="entry name" value="ACETATEKNASE"/>
</dbReference>
<comment type="subcellular location">
    <subcellularLocation>
        <location evidence="9">Cytoplasm</location>
    </subcellularLocation>
</comment>
<dbReference type="GO" id="GO:0005829">
    <property type="term" value="C:cytosol"/>
    <property type="evidence" value="ECO:0007669"/>
    <property type="project" value="TreeGrafter"/>
</dbReference>
<dbReference type="GO" id="GO:0000287">
    <property type="term" value="F:magnesium ion binding"/>
    <property type="evidence" value="ECO:0007669"/>
    <property type="project" value="UniProtKB-UniRule"/>
</dbReference>
<dbReference type="InterPro" id="IPR000890">
    <property type="entry name" value="Aliphatic_acid_kin_short-chain"/>
</dbReference>
<comment type="cofactor">
    <cofactor evidence="9">
        <name>Mg(2+)</name>
        <dbReference type="ChEBI" id="CHEBI:18420"/>
    </cofactor>
    <cofactor evidence="9">
        <name>Mn(2+)</name>
        <dbReference type="ChEBI" id="CHEBI:29035"/>
    </cofactor>
    <text evidence="9">Mg(2+). Can also accept Mn(2+).</text>
</comment>
<evidence type="ECO:0000256" key="4">
    <source>
        <dbReference type="ARBA" id="ARBA00022723"/>
    </source>
</evidence>
<reference evidence="11 12" key="1">
    <citation type="journal article" date="2015" name="Int. J. Syst. Evol. Microbiol.">
        <title>Youhaiella tibetensis gen. nov., sp. nov., isolated from subsurface sediment.</title>
        <authorList>
            <person name="Wang Y.X."/>
            <person name="Huang F.Q."/>
            <person name="Nogi Y."/>
            <person name="Pang S.J."/>
            <person name="Wang P.K."/>
            <person name="Lv J."/>
        </authorList>
    </citation>
    <scope>NUCLEOTIDE SEQUENCE [LARGE SCALE GENOMIC DNA]</scope>
    <source>
        <strain evidence="12">fig4</strain>
    </source>
</reference>
<dbReference type="SUPFAM" id="SSF53067">
    <property type="entry name" value="Actin-like ATPase domain"/>
    <property type="match status" value="2"/>
</dbReference>
<comment type="function">
    <text evidence="9">Catalyzes the formation of acetyl phosphate from acetate and ATP. Can also catalyze the reverse reaction.</text>
</comment>
<dbReference type="EC" id="2.7.2.1" evidence="9"/>
<feature type="binding site" evidence="9">
    <location>
        <begin position="323"/>
        <end position="327"/>
    </location>
    <ligand>
        <name>ATP</name>
        <dbReference type="ChEBI" id="CHEBI:30616"/>
    </ligand>
</feature>
<evidence type="ECO:0000256" key="7">
    <source>
        <dbReference type="ARBA" id="ARBA00022840"/>
    </source>
</evidence>
<evidence type="ECO:0000256" key="5">
    <source>
        <dbReference type="ARBA" id="ARBA00022741"/>
    </source>
</evidence>
<dbReference type="InterPro" id="IPR023865">
    <property type="entry name" value="Aliphatic_acid_kinase_CS"/>
</dbReference>
<protein>
    <recommendedName>
        <fullName evidence="9">Acetate kinase</fullName>
        <ecNumber evidence="9">2.7.2.1</ecNumber>
    </recommendedName>
    <alternativeName>
        <fullName evidence="9">Acetokinase</fullName>
    </alternativeName>
</protein>
<dbReference type="PANTHER" id="PTHR21060">
    <property type="entry name" value="ACETATE KINASE"/>
    <property type="match status" value="1"/>
</dbReference>
<dbReference type="GO" id="GO:0008776">
    <property type="term" value="F:acetate kinase activity"/>
    <property type="evidence" value="ECO:0007669"/>
    <property type="project" value="UniProtKB-UniRule"/>
</dbReference>
<evidence type="ECO:0000313" key="12">
    <source>
        <dbReference type="Proteomes" id="UP000321062"/>
    </source>
</evidence>
<comment type="catalytic activity">
    <reaction evidence="9">
        <text>acetate + ATP = acetyl phosphate + ADP</text>
        <dbReference type="Rhea" id="RHEA:11352"/>
        <dbReference type="ChEBI" id="CHEBI:22191"/>
        <dbReference type="ChEBI" id="CHEBI:30089"/>
        <dbReference type="ChEBI" id="CHEBI:30616"/>
        <dbReference type="ChEBI" id="CHEBI:456216"/>
        <dbReference type="EC" id="2.7.2.1"/>
    </reaction>
</comment>
<dbReference type="PIRSF" id="PIRSF000722">
    <property type="entry name" value="Acetate_prop_kin"/>
    <property type="match status" value="1"/>
</dbReference>
<comment type="subunit">
    <text evidence="9">Homodimer.</text>
</comment>
<evidence type="ECO:0000256" key="6">
    <source>
        <dbReference type="ARBA" id="ARBA00022777"/>
    </source>
</evidence>
<sequence length="371" mass="39276">MTGAILTLNAGSSSLKFRVFRRTDLALLARGAVTRIGGDTELRASLDDGEETVEALAQGSDHGAALEALLAYVGRHDDGWTVEAVAHRIVHGGTKYLRATLVSPQVLADLEALVPLAPLHQPHNLAAIAASRRFIGDAPDIACFDTAFHAGRDPLFTHFALPNEFFDKGVRRYGFHGLSYQWLAHVLQHEHPRIFAGRVIAAHLGNGASLCAMREGRSVDTTMSMTAVDGVPMGTRSGAVDPGAILLLKRTYGMELEDIEDLIYNRAGLLGLSGKSNDVAALLADGTAQSRFALDFFAMRCAQAAASLAVALGGVDAMVFTGGIGENAGPVREAIVRHLAPLGTFETLVIPANEERMMAMEAIALLDGSGG</sequence>
<evidence type="ECO:0000256" key="9">
    <source>
        <dbReference type="HAMAP-Rule" id="MF_00020"/>
    </source>
</evidence>